<dbReference type="SUPFAM" id="SSF141086">
    <property type="entry name" value="Agglutinin HPA-like"/>
    <property type="match status" value="1"/>
</dbReference>
<protein>
    <recommendedName>
        <fullName evidence="2">H-type lectin domain-containing protein</fullName>
    </recommendedName>
</protein>
<feature type="domain" description="H-type lectin" evidence="2">
    <location>
        <begin position="237"/>
        <end position="300"/>
    </location>
</feature>
<dbReference type="GO" id="GO:0007155">
    <property type="term" value="P:cell adhesion"/>
    <property type="evidence" value="ECO:0007669"/>
    <property type="project" value="InterPro"/>
</dbReference>
<name>A0A2T7P1E4_POMCA</name>
<evidence type="ECO:0000313" key="3">
    <source>
        <dbReference type="EMBL" id="PVD27224.1"/>
    </source>
</evidence>
<reference evidence="3 4" key="1">
    <citation type="submission" date="2018-04" db="EMBL/GenBank/DDBJ databases">
        <title>The genome of golden apple snail Pomacea canaliculata provides insight into stress tolerance and invasive adaptation.</title>
        <authorList>
            <person name="Liu C."/>
            <person name="Liu B."/>
            <person name="Ren Y."/>
            <person name="Zhang Y."/>
            <person name="Wang H."/>
            <person name="Li S."/>
            <person name="Jiang F."/>
            <person name="Yin L."/>
            <person name="Zhang G."/>
            <person name="Qian W."/>
            <person name="Fan W."/>
        </authorList>
    </citation>
    <scope>NUCLEOTIDE SEQUENCE [LARGE SCALE GENOMIC DNA]</scope>
    <source>
        <strain evidence="3">SZHN2017</strain>
        <tissue evidence="3">Muscle</tissue>
    </source>
</reference>
<dbReference type="Gene3D" id="2.60.40.2080">
    <property type="match status" value="1"/>
</dbReference>
<sequence length="303" mass="33721">MADDITINGSNDATDMIEVAICQPDHPNQAIFITSLDIKLEHFRTSITQNGLIVPEEWVFMTRLGSLISEDQEDRILLKTITRHHDDSGAVDVMVTPALSEHEQSERRPGNTSGRNEVLSSFATIVAAVRDIYVTSIQPNLHEFIKPLAIAAGVAAVLTFVLTFFVAMNFGVLHGFIQKSSLSTFLKRHVCGIPGDIDFVTELAKMQRKIDDLQEHVSKMKQVEMGYFDCNEETYKVQISFRKVNFTEVPQVIFAQSGVSNGGDLFSFEMDDVHVTQAGFSAQCSVRDRRFSSLTVSWIAAGK</sequence>
<organism evidence="3 4">
    <name type="scientific">Pomacea canaliculata</name>
    <name type="common">Golden apple snail</name>
    <dbReference type="NCBI Taxonomy" id="400727"/>
    <lineage>
        <taxon>Eukaryota</taxon>
        <taxon>Metazoa</taxon>
        <taxon>Spiralia</taxon>
        <taxon>Lophotrochozoa</taxon>
        <taxon>Mollusca</taxon>
        <taxon>Gastropoda</taxon>
        <taxon>Caenogastropoda</taxon>
        <taxon>Architaenioglossa</taxon>
        <taxon>Ampullarioidea</taxon>
        <taxon>Ampullariidae</taxon>
        <taxon>Pomacea</taxon>
    </lineage>
</organism>
<comment type="caution">
    <text evidence="3">The sequence shown here is derived from an EMBL/GenBank/DDBJ whole genome shotgun (WGS) entry which is preliminary data.</text>
</comment>
<dbReference type="InterPro" id="IPR019019">
    <property type="entry name" value="H-type_lectin_domain"/>
</dbReference>
<dbReference type="GO" id="GO:0030246">
    <property type="term" value="F:carbohydrate binding"/>
    <property type="evidence" value="ECO:0007669"/>
    <property type="project" value="InterPro"/>
</dbReference>
<keyword evidence="4" id="KW-1185">Reference proteome</keyword>
<dbReference type="InterPro" id="IPR037221">
    <property type="entry name" value="H-type_lectin_dom_sf"/>
</dbReference>
<dbReference type="Proteomes" id="UP000245119">
    <property type="component" value="Linkage Group LG7"/>
</dbReference>
<proteinExistence type="predicted"/>
<evidence type="ECO:0000259" key="2">
    <source>
        <dbReference type="Pfam" id="PF09458"/>
    </source>
</evidence>
<accession>A0A2T7P1E4</accession>
<gene>
    <name evidence="3" type="ORF">C0Q70_12379</name>
</gene>
<keyword evidence="1" id="KW-1133">Transmembrane helix</keyword>
<dbReference type="Pfam" id="PF09458">
    <property type="entry name" value="H_lectin"/>
    <property type="match status" value="1"/>
</dbReference>
<dbReference type="EMBL" id="PZQS01000007">
    <property type="protein sequence ID" value="PVD27224.1"/>
    <property type="molecule type" value="Genomic_DNA"/>
</dbReference>
<feature type="transmembrane region" description="Helical" evidence="1">
    <location>
        <begin position="148"/>
        <end position="177"/>
    </location>
</feature>
<keyword evidence="1" id="KW-0812">Transmembrane</keyword>
<evidence type="ECO:0000313" key="4">
    <source>
        <dbReference type="Proteomes" id="UP000245119"/>
    </source>
</evidence>
<dbReference type="AlphaFoldDB" id="A0A2T7P1E4"/>
<evidence type="ECO:0000256" key="1">
    <source>
        <dbReference type="SAM" id="Phobius"/>
    </source>
</evidence>
<keyword evidence="1" id="KW-0472">Membrane</keyword>